<dbReference type="Proteomes" id="UP000095463">
    <property type="component" value="Unassembled WGS sequence"/>
</dbReference>
<evidence type="ECO:0000256" key="2">
    <source>
        <dbReference type="ARBA" id="ARBA00022723"/>
    </source>
</evidence>
<reference evidence="6 7" key="1">
    <citation type="journal article" date="2015" name="Genome Announc.">
        <title>Genome Assemblies of Three Soil-Associated Devosia species: D. insulae, D. limi, and D. soli.</title>
        <authorList>
            <person name="Hassan Y.I."/>
            <person name="Lepp D."/>
            <person name="Zhou T."/>
        </authorList>
    </citation>
    <scope>NUCLEOTIDE SEQUENCE [LARGE SCALE GENOMIC DNA]</scope>
    <source>
        <strain evidence="6 7">DS-56</strain>
    </source>
</reference>
<evidence type="ECO:0000256" key="1">
    <source>
        <dbReference type="ARBA" id="ARBA00001947"/>
    </source>
</evidence>
<dbReference type="Pfam" id="PF24827">
    <property type="entry name" value="AstE_AspA_cat"/>
    <property type="match status" value="1"/>
</dbReference>
<dbReference type="InterPro" id="IPR055438">
    <property type="entry name" value="AstE_AspA_cat"/>
</dbReference>
<dbReference type="OrthoDB" id="9782876at2"/>
<keyword evidence="2" id="KW-0479">Metal-binding</keyword>
<dbReference type="InterPro" id="IPR053138">
    <property type="entry name" value="N-alpha-Ac-DABA_deacetylase"/>
</dbReference>
<evidence type="ECO:0000259" key="5">
    <source>
        <dbReference type="Pfam" id="PF24827"/>
    </source>
</evidence>
<evidence type="ECO:0000313" key="6">
    <source>
        <dbReference type="EMBL" id="OEO29544.1"/>
    </source>
</evidence>
<sequence>MVKQINKLRPKFTTHADGSDAVLFIHELVGEQDGPTVGISASIHGNENAGSQAILELYRVLKDMPLKGRILLLPVANPKAFAVNHRFTPLDELNLNREFPGDDRGNYTQQLAFALAGDYFDKLDANIDLHSGTDRPTVDYVYIWSDEGLSRAFGSKILYRPTTGKTGTVYTGTTKTVTIDRRPEMRVTTIELGGGIVDQGPYVKRTVDGMLNQLRYLGVIAGDVVAPPRQVVVGELVGIRPKHGGWLEPLSPPNGEIIKGGQLLGRVVSPYDFETIEEIPTPFENGIMVMQHLSRNLVEAGDYGFMVGNLDGSEQ</sequence>
<keyword evidence="7" id="KW-1185">Reference proteome</keyword>
<dbReference type="EMBL" id="LAJE02000280">
    <property type="protein sequence ID" value="OEO29544.1"/>
    <property type="molecule type" value="Genomic_DNA"/>
</dbReference>
<dbReference type="Gene3D" id="3.40.630.10">
    <property type="entry name" value="Zn peptidases"/>
    <property type="match status" value="1"/>
</dbReference>
<gene>
    <name evidence="6" type="ORF">VW23_025060</name>
</gene>
<dbReference type="GO" id="GO:0016811">
    <property type="term" value="F:hydrolase activity, acting on carbon-nitrogen (but not peptide) bonds, in linear amides"/>
    <property type="evidence" value="ECO:0007669"/>
    <property type="project" value="InterPro"/>
</dbReference>
<dbReference type="InterPro" id="IPR043795">
    <property type="entry name" value="N-alpha-Ac-DABA-like"/>
</dbReference>
<dbReference type="RefSeq" id="WP_069911213.1">
    <property type="nucleotide sequence ID" value="NZ_LAJE02000280.1"/>
</dbReference>
<comment type="caution">
    <text evidence="6">The sequence shown here is derived from an EMBL/GenBank/DDBJ whole genome shotgun (WGS) entry which is preliminary data.</text>
</comment>
<accession>A0A1E5XM04</accession>
<dbReference type="PANTHER" id="PTHR37326:SF1">
    <property type="entry name" value="BLL3975 PROTEIN"/>
    <property type="match status" value="1"/>
</dbReference>
<dbReference type="PANTHER" id="PTHR37326">
    <property type="entry name" value="BLL3975 PROTEIN"/>
    <property type="match status" value="1"/>
</dbReference>
<evidence type="ECO:0000313" key="7">
    <source>
        <dbReference type="Proteomes" id="UP000095463"/>
    </source>
</evidence>
<evidence type="ECO:0000256" key="3">
    <source>
        <dbReference type="ARBA" id="ARBA00022801"/>
    </source>
</evidence>
<dbReference type="AlphaFoldDB" id="A0A1E5XM04"/>
<keyword evidence="4" id="KW-0862">Zinc</keyword>
<dbReference type="GO" id="GO:0046872">
    <property type="term" value="F:metal ion binding"/>
    <property type="evidence" value="ECO:0007669"/>
    <property type="project" value="UniProtKB-KW"/>
</dbReference>
<organism evidence="6 7">
    <name type="scientific">Devosia insulae DS-56</name>
    <dbReference type="NCBI Taxonomy" id="1116389"/>
    <lineage>
        <taxon>Bacteria</taxon>
        <taxon>Pseudomonadati</taxon>
        <taxon>Pseudomonadota</taxon>
        <taxon>Alphaproteobacteria</taxon>
        <taxon>Hyphomicrobiales</taxon>
        <taxon>Devosiaceae</taxon>
        <taxon>Devosia</taxon>
    </lineage>
</organism>
<evidence type="ECO:0000256" key="4">
    <source>
        <dbReference type="ARBA" id="ARBA00022833"/>
    </source>
</evidence>
<feature type="domain" description="Succinylglutamate desuccinylase/Aspartoacylase catalytic" evidence="5">
    <location>
        <begin position="33"/>
        <end position="136"/>
    </location>
</feature>
<protein>
    <submittedName>
        <fullName evidence="6">Succinate dehydrogenase</fullName>
    </submittedName>
</protein>
<name>A0A1E5XM04_9HYPH</name>
<dbReference type="GO" id="GO:0016788">
    <property type="term" value="F:hydrolase activity, acting on ester bonds"/>
    <property type="evidence" value="ECO:0007669"/>
    <property type="project" value="InterPro"/>
</dbReference>
<proteinExistence type="predicted"/>
<dbReference type="PIRSF" id="PIRSF039012">
    <property type="entry name" value="ASP"/>
    <property type="match status" value="1"/>
</dbReference>
<keyword evidence="3" id="KW-0378">Hydrolase</keyword>
<dbReference type="SUPFAM" id="SSF53187">
    <property type="entry name" value="Zn-dependent exopeptidases"/>
    <property type="match status" value="1"/>
</dbReference>
<comment type="cofactor">
    <cofactor evidence="1">
        <name>Zn(2+)</name>
        <dbReference type="ChEBI" id="CHEBI:29105"/>
    </cofactor>
</comment>